<sequence>MPAQIFDQPWPSLRGLIFRLLAEPDSRLRKALGG</sequence>
<accession>A0ABU2CV41</accession>
<comment type="caution">
    <text evidence="1">The sequence shown here is derived from an EMBL/GenBank/DDBJ whole genome shotgun (WGS) entry which is preliminary data.</text>
</comment>
<keyword evidence="2" id="KW-1185">Reference proteome</keyword>
<evidence type="ECO:0000313" key="2">
    <source>
        <dbReference type="Proteomes" id="UP001183585"/>
    </source>
</evidence>
<name>A0ABU2CV41_9MICO</name>
<dbReference type="Proteomes" id="UP001183585">
    <property type="component" value="Unassembled WGS sequence"/>
</dbReference>
<proteinExistence type="predicted"/>
<organism evidence="1 2">
    <name type="scientific">Promicromonospora iranensis</name>
    <dbReference type="NCBI Taxonomy" id="1105144"/>
    <lineage>
        <taxon>Bacteria</taxon>
        <taxon>Bacillati</taxon>
        <taxon>Actinomycetota</taxon>
        <taxon>Actinomycetes</taxon>
        <taxon>Micrococcales</taxon>
        <taxon>Promicromonosporaceae</taxon>
        <taxon>Promicromonospora</taxon>
    </lineage>
</organism>
<reference evidence="1 2" key="1">
    <citation type="submission" date="2023-07" db="EMBL/GenBank/DDBJ databases">
        <title>Sequencing the genomes of 1000 actinobacteria strains.</title>
        <authorList>
            <person name="Klenk H.-P."/>
        </authorList>
    </citation>
    <scope>NUCLEOTIDE SEQUENCE [LARGE SCALE GENOMIC DNA]</scope>
    <source>
        <strain evidence="1 2">DSM 45554</strain>
    </source>
</reference>
<dbReference type="EMBL" id="JAVDYE010000001">
    <property type="protein sequence ID" value="MDR7385206.1"/>
    <property type="molecule type" value="Genomic_DNA"/>
</dbReference>
<protein>
    <submittedName>
        <fullName evidence="1">Uncharacterized protein</fullName>
    </submittedName>
</protein>
<gene>
    <name evidence="1" type="ORF">J2S48_004721</name>
</gene>
<evidence type="ECO:0000313" key="1">
    <source>
        <dbReference type="EMBL" id="MDR7385206.1"/>
    </source>
</evidence>